<evidence type="ECO:0000256" key="6">
    <source>
        <dbReference type="ARBA" id="ARBA00022552"/>
    </source>
</evidence>
<comment type="similarity">
    <text evidence="2 12">Belongs to the RNA methyltransferase RsmE family.</text>
</comment>
<dbReference type="GO" id="GO:0070475">
    <property type="term" value="P:rRNA base methylation"/>
    <property type="evidence" value="ECO:0007669"/>
    <property type="project" value="TreeGrafter"/>
</dbReference>
<keyword evidence="16" id="KW-1185">Reference proteome</keyword>
<protein>
    <recommendedName>
        <fullName evidence="4 12">Ribosomal RNA small subunit methyltransferase E</fullName>
        <ecNumber evidence="3 12">2.1.1.193</ecNumber>
    </recommendedName>
</protein>
<evidence type="ECO:0000256" key="12">
    <source>
        <dbReference type="PIRNR" id="PIRNR015601"/>
    </source>
</evidence>
<dbReference type="NCBIfam" id="TIGR00046">
    <property type="entry name" value="RsmE family RNA methyltransferase"/>
    <property type="match status" value="1"/>
</dbReference>
<dbReference type="InterPro" id="IPR046887">
    <property type="entry name" value="RsmE_PUA-like"/>
</dbReference>
<dbReference type="Gene3D" id="3.40.1280.10">
    <property type="match status" value="1"/>
</dbReference>
<feature type="domain" description="Ribosomal RNA small subunit methyltransferase E methyltransferase" evidence="13">
    <location>
        <begin position="75"/>
        <end position="235"/>
    </location>
</feature>
<dbReference type="KEGG" id="pmai:CF386_01885"/>
<evidence type="ECO:0000256" key="11">
    <source>
        <dbReference type="ARBA" id="ARBA00047944"/>
    </source>
</evidence>
<evidence type="ECO:0000256" key="7">
    <source>
        <dbReference type="ARBA" id="ARBA00022603"/>
    </source>
</evidence>
<dbReference type="PANTHER" id="PTHR30027:SF3">
    <property type="entry name" value="16S RRNA (URACIL(1498)-N(3))-METHYLTRANSFERASE"/>
    <property type="match status" value="1"/>
</dbReference>
<evidence type="ECO:0000256" key="3">
    <source>
        <dbReference type="ARBA" id="ARBA00012328"/>
    </source>
</evidence>
<dbReference type="EMBL" id="CP022355">
    <property type="protein sequence ID" value="ASK77889.1"/>
    <property type="molecule type" value="Genomic_DNA"/>
</dbReference>
<evidence type="ECO:0000256" key="10">
    <source>
        <dbReference type="ARBA" id="ARBA00025699"/>
    </source>
</evidence>
<accession>A0A220VC23</accession>
<dbReference type="SUPFAM" id="SSF75217">
    <property type="entry name" value="alpha/beta knot"/>
    <property type="match status" value="1"/>
</dbReference>
<reference evidence="15 16" key="1">
    <citation type="journal article" date="2016" name="Int. J. Syst. Evol. Microbiol.">
        <title>Paraphotobacterium marinum gen. nov., sp. nov., a member of the family Vibrionaceae, isolated from surface seawater.</title>
        <authorList>
            <person name="Huang Z."/>
            <person name="Dong C."/>
            <person name="Shao Z."/>
        </authorList>
    </citation>
    <scope>NUCLEOTIDE SEQUENCE [LARGE SCALE GENOMIC DNA]</scope>
    <source>
        <strain evidence="15 16">NSCS20N07D</strain>
    </source>
</reference>
<keyword evidence="7 12" id="KW-0489">Methyltransferase</keyword>
<dbReference type="AlphaFoldDB" id="A0A220VC23"/>
<dbReference type="Pfam" id="PF20260">
    <property type="entry name" value="PUA_4"/>
    <property type="match status" value="1"/>
</dbReference>
<dbReference type="Gene3D" id="2.40.240.20">
    <property type="entry name" value="Hypothetical PUA domain-like, domain 1"/>
    <property type="match status" value="1"/>
</dbReference>
<feature type="domain" description="Ribosomal RNA small subunit methyltransferase E PUA-like" evidence="14">
    <location>
        <begin position="20"/>
        <end position="65"/>
    </location>
</feature>
<comment type="catalytic activity">
    <reaction evidence="11 12">
        <text>uridine(1498) in 16S rRNA + S-adenosyl-L-methionine = N(3)-methyluridine(1498) in 16S rRNA + S-adenosyl-L-homocysteine + H(+)</text>
        <dbReference type="Rhea" id="RHEA:42920"/>
        <dbReference type="Rhea" id="RHEA-COMP:10283"/>
        <dbReference type="Rhea" id="RHEA-COMP:10284"/>
        <dbReference type="ChEBI" id="CHEBI:15378"/>
        <dbReference type="ChEBI" id="CHEBI:57856"/>
        <dbReference type="ChEBI" id="CHEBI:59789"/>
        <dbReference type="ChEBI" id="CHEBI:65315"/>
        <dbReference type="ChEBI" id="CHEBI:74502"/>
        <dbReference type="EC" id="2.1.1.193"/>
    </reaction>
</comment>
<evidence type="ECO:0000256" key="5">
    <source>
        <dbReference type="ARBA" id="ARBA00022490"/>
    </source>
</evidence>
<sequence>MRIPRIYQKVELNVASEFELTPEASHYISKVLRLTVDSPITLFNGNNYIYQAKIIEIKNKSVKVHVNQSEYKNVESNLQIHLGQVISRGDKMDLTIQKAVELGVTSIYPLTSARCGVKLDQSRLKKKLLHWTKIAISACEQSGRNFVPKIHEVTSVNEWVNDSFSGAKICLEPSSSQTIKSLMIDQNLRLLIGPEGGFNDDEINLFQKSNFSNIILGKRILRTETAGFAAISALQTLYGDF</sequence>
<dbReference type="InterPro" id="IPR006700">
    <property type="entry name" value="RsmE"/>
</dbReference>
<name>A0A220VC23_9GAMM</name>
<evidence type="ECO:0000256" key="1">
    <source>
        <dbReference type="ARBA" id="ARBA00004496"/>
    </source>
</evidence>
<dbReference type="GO" id="GO:0005737">
    <property type="term" value="C:cytoplasm"/>
    <property type="evidence" value="ECO:0007669"/>
    <property type="project" value="UniProtKB-SubCell"/>
</dbReference>
<gene>
    <name evidence="15" type="ORF">CF386_01885</name>
</gene>
<dbReference type="RefSeq" id="WP_089072799.1">
    <property type="nucleotide sequence ID" value="NZ_CBCSAM010000005.1"/>
</dbReference>
<dbReference type="InterPro" id="IPR029026">
    <property type="entry name" value="tRNA_m1G_MTases_N"/>
</dbReference>
<comment type="subcellular location">
    <subcellularLocation>
        <location evidence="1 12">Cytoplasm</location>
    </subcellularLocation>
</comment>
<dbReference type="CDD" id="cd18084">
    <property type="entry name" value="RsmE-like"/>
    <property type="match status" value="1"/>
</dbReference>
<evidence type="ECO:0000256" key="9">
    <source>
        <dbReference type="ARBA" id="ARBA00022691"/>
    </source>
</evidence>
<dbReference type="OrthoDB" id="9815641at2"/>
<dbReference type="GO" id="GO:0070042">
    <property type="term" value="F:rRNA (uridine-N3-)-methyltransferase activity"/>
    <property type="evidence" value="ECO:0007669"/>
    <property type="project" value="TreeGrafter"/>
</dbReference>
<dbReference type="EC" id="2.1.1.193" evidence="3 12"/>
<evidence type="ECO:0000259" key="13">
    <source>
        <dbReference type="Pfam" id="PF04452"/>
    </source>
</evidence>
<dbReference type="PANTHER" id="PTHR30027">
    <property type="entry name" value="RIBOSOMAL RNA SMALL SUBUNIT METHYLTRANSFERASE E"/>
    <property type="match status" value="1"/>
</dbReference>
<dbReference type="NCBIfam" id="NF008692">
    <property type="entry name" value="PRK11713.1-5"/>
    <property type="match status" value="1"/>
</dbReference>
<keyword evidence="5 12" id="KW-0963">Cytoplasm</keyword>
<dbReference type="PIRSF" id="PIRSF015601">
    <property type="entry name" value="MTase_slr0722"/>
    <property type="match status" value="1"/>
</dbReference>
<keyword evidence="6 12" id="KW-0698">rRNA processing</keyword>
<comment type="function">
    <text evidence="10 12">Specifically methylates the N3 position of the uracil ring of uridine 1498 (m3U1498) in 16S rRNA. Acts on the fully assembled 30S ribosomal subunit.</text>
</comment>
<dbReference type="Pfam" id="PF04452">
    <property type="entry name" value="Methyltrans_RNA"/>
    <property type="match status" value="1"/>
</dbReference>
<evidence type="ECO:0000313" key="16">
    <source>
        <dbReference type="Proteomes" id="UP000242175"/>
    </source>
</evidence>
<dbReference type="InterPro" id="IPR046886">
    <property type="entry name" value="RsmE_MTase_dom"/>
</dbReference>
<evidence type="ECO:0000256" key="8">
    <source>
        <dbReference type="ARBA" id="ARBA00022679"/>
    </source>
</evidence>
<evidence type="ECO:0000256" key="2">
    <source>
        <dbReference type="ARBA" id="ARBA00005528"/>
    </source>
</evidence>
<dbReference type="Proteomes" id="UP000242175">
    <property type="component" value="Chromosome large"/>
</dbReference>
<keyword evidence="9 12" id="KW-0949">S-adenosyl-L-methionine</keyword>
<organism evidence="15 16">
    <name type="scientific">Paraphotobacterium marinum</name>
    <dbReference type="NCBI Taxonomy" id="1755811"/>
    <lineage>
        <taxon>Bacteria</taxon>
        <taxon>Pseudomonadati</taxon>
        <taxon>Pseudomonadota</taxon>
        <taxon>Gammaproteobacteria</taxon>
        <taxon>Vibrionales</taxon>
        <taxon>Vibrionaceae</taxon>
        <taxon>Paraphotobacterium</taxon>
    </lineage>
</organism>
<evidence type="ECO:0000313" key="15">
    <source>
        <dbReference type="EMBL" id="ASK77889.1"/>
    </source>
</evidence>
<keyword evidence="8 12" id="KW-0808">Transferase</keyword>
<dbReference type="InterPro" id="IPR029028">
    <property type="entry name" value="Alpha/beta_knot_MTases"/>
</dbReference>
<dbReference type="InterPro" id="IPR015947">
    <property type="entry name" value="PUA-like_sf"/>
</dbReference>
<evidence type="ECO:0000259" key="14">
    <source>
        <dbReference type="Pfam" id="PF20260"/>
    </source>
</evidence>
<dbReference type="SUPFAM" id="SSF88697">
    <property type="entry name" value="PUA domain-like"/>
    <property type="match status" value="1"/>
</dbReference>
<proteinExistence type="inferred from homology"/>
<evidence type="ECO:0000256" key="4">
    <source>
        <dbReference type="ARBA" id="ARBA00013673"/>
    </source>
</evidence>